<organism evidence="1 2">
    <name type="scientific">Chryseobacterium taklimakanense</name>
    <dbReference type="NCBI Taxonomy" id="536441"/>
    <lineage>
        <taxon>Bacteria</taxon>
        <taxon>Pseudomonadati</taxon>
        <taxon>Bacteroidota</taxon>
        <taxon>Flavobacteriia</taxon>
        <taxon>Flavobacteriales</taxon>
        <taxon>Weeksellaceae</taxon>
        <taxon>Chryseobacterium group</taxon>
        <taxon>Chryseobacterium</taxon>
    </lineage>
</organism>
<dbReference type="RefSeq" id="WP_124784876.1">
    <property type="nucleotide sequence ID" value="NZ_CP034171.1"/>
</dbReference>
<evidence type="ECO:0000313" key="2">
    <source>
        <dbReference type="Proteomes" id="UP000282297"/>
    </source>
</evidence>
<gene>
    <name evidence="1" type="ORF">EIH08_08165</name>
</gene>
<dbReference type="Proteomes" id="UP000282297">
    <property type="component" value="Chromosome"/>
</dbReference>
<dbReference type="AlphaFoldDB" id="A0A3G8WKE4"/>
<evidence type="ECO:0000313" key="1">
    <source>
        <dbReference type="EMBL" id="AZI20688.1"/>
    </source>
</evidence>
<name>A0A3G8WKE4_9FLAO</name>
<sequence length="95" mass="10749">MNLLGSSHYDVNYLEQYLYSEYSGKWNKLGYRVGIGVTNIHNKSAETTQDDWAPTPKLVLSYDLAKNQSLRLTTDYTSQSPWADAGKPACRLVET</sequence>
<proteinExistence type="predicted"/>
<protein>
    <submittedName>
        <fullName evidence="1">Uncharacterized protein</fullName>
    </submittedName>
</protein>
<accession>A0A3G8WKE4</accession>
<dbReference type="EMBL" id="CP034171">
    <property type="protein sequence ID" value="AZI20688.1"/>
    <property type="molecule type" value="Genomic_DNA"/>
</dbReference>
<reference evidence="2" key="1">
    <citation type="submission" date="2018-11" db="EMBL/GenBank/DDBJ databases">
        <title>Proposal to divide the Flavobacteriaceae and reorganize its genera based on Amino Acid Identity values calculated from whole genome sequences.</title>
        <authorList>
            <person name="Nicholson A.C."/>
            <person name="Gulvik C.A."/>
            <person name="Whitney A.M."/>
            <person name="Humrighouse B.W."/>
            <person name="Bell M."/>
            <person name="Holmes B."/>
            <person name="Steigerwalt A.B."/>
            <person name="Villarma A."/>
            <person name="Sheth M."/>
            <person name="Batra D."/>
            <person name="Pryor J."/>
            <person name="Bernardet J.-F."/>
            <person name="Hugo C."/>
            <person name="Kampfer P."/>
            <person name="Newman J.D."/>
            <person name="McQuiston J.R."/>
        </authorList>
    </citation>
    <scope>NUCLEOTIDE SEQUENCE [LARGE SCALE GENOMIC DNA]</scope>
    <source>
        <strain evidence="2">H4753</strain>
    </source>
</reference>